<evidence type="ECO:0000313" key="1">
    <source>
        <dbReference type="EMBL" id="RIH63280.1"/>
    </source>
</evidence>
<organism evidence="1 2">
    <name type="scientific">Mariniphaga sediminis</name>
    <dbReference type="NCBI Taxonomy" id="1628158"/>
    <lineage>
        <taxon>Bacteria</taxon>
        <taxon>Pseudomonadati</taxon>
        <taxon>Bacteroidota</taxon>
        <taxon>Bacteroidia</taxon>
        <taxon>Marinilabiliales</taxon>
        <taxon>Prolixibacteraceae</taxon>
        <taxon>Mariniphaga</taxon>
    </lineage>
</organism>
<accession>A0A399CYY2</accession>
<comment type="caution">
    <text evidence="1">The sequence shown here is derived from an EMBL/GenBank/DDBJ whole genome shotgun (WGS) entry which is preliminary data.</text>
</comment>
<keyword evidence="2" id="KW-1185">Reference proteome</keyword>
<dbReference type="EMBL" id="QWET01000023">
    <property type="protein sequence ID" value="RIH63280.1"/>
    <property type="molecule type" value="Genomic_DNA"/>
</dbReference>
<proteinExistence type="predicted"/>
<dbReference type="Proteomes" id="UP000266441">
    <property type="component" value="Unassembled WGS sequence"/>
</dbReference>
<evidence type="ECO:0000313" key="2">
    <source>
        <dbReference type="Proteomes" id="UP000266441"/>
    </source>
</evidence>
<dbReference type="Pfam" id="PF19867">
    <property type="entry name" value="DUF6340"/>
    <property type="match status" value="1"/>
</dbReference>
<protein>
    <submittedName>
        <fullName evidence="1">Uncharacterized protein</fullName>
    </submittedName>
</protein>
<gene>
    <name evidence="1" type="ORF">D1164_20730</name>
</gene>
<dbReference type="InterPro" id="IPR045921">
    <property type="entry name" value="DUF6340"/>
</dbReference>
<dbReference type="AlphaFoldDB" id="A0A399CYY2"/>
<sequence length="370" mass="42510">MVFEEVLGHLLNGGFCRMIRKIKIKETVKFTALLLMAALFFSCVSTRTLVIDIPLPAENALPPSIQSFTLVSQSVNENYTDLDSDSLQKIFYKQRFNFDTVVYDLQMADTTMKALGELLFESGRFDYVIPESRFLESPKTSLFATEMPWEEVNDLCETFETDAVLSLDHLKTRVFTEYDNETFFDPFQGGFLSAATADMKIYYEALFRIYDPEEEKILLREFISDTLYWGDSDATARDLFSRFTPVKQALTETGIALALELSEKIAVRWKPERRTYFVTGNAGLKQGNRFASQGDWLMAVSQWKKTADETGSKALKSKAQLNMALGYEMLGDVDSAIQWALKSYNIMYRPLTYEYLQILKRRKSELKETK</sequence>
<name>A0A399CYY2_9BACT</name>
<reference evidence="1 2" key="1">
    <citation type="journal article" date="2015" name="Int. J. Syst. Evol. Microbiol.">
        <title>Mariniphaga sediminis sp. nov., isolated from coastal sediment.</title>
        <authorList>
            <person name="Wang F.Q."/>
            <person name="Shen Q.Y."/>
            <person name="Chen G.J."/>
            <person name="Du Z.J."/>
        </authorList>
    </citation>
    <scope>NUCLEOTIDE SEQUENCE [LARGE SCALE GENOMIC DNA]</scope>
    <source>
        <strain evidence="1 2">SY21</strain>
    </source>
</reference>